<dbReference type="PANTHER" id="PTHR43669:SF3">
    <property type="entry name" value="ALCOHOL DEHYDROGENASE, PUTATIVE (AFU_ORTHOLOGUE AFUA_3G03445)-RELATED"/>
    <property type="match status" value="1"/>
</dbReference>
<comment type="caution">
    <text evidence="4">The sequence shown here is derived from an EMBL/GenBank/DDBJ whole genome shotgun (WGS) entry which is preliminary data.</text>
</comment>
<comment type="similarity">
    <text evidence="1">Belongs to the short-chain dehydrogenases/reductases (SDR) family.</text>
</comment>
<keyword evidence="3" id="KW-1133">Transmembrane helix</keyword>
<dbReference type="InterPro" id="IPR002347">
    <property type="entry name" value="SDR_fam"/>
</dbReference>
<name>A0ABR3X1Q8_9PEZI</name>
<evidence type="ECO:0000256" key="2">
    <source>
        <dbReference type="ARBA" id="ARBA00023002"/>
    </source>
</evidence>
<dbReference type="PRINTS" id="PR00081">
    <property type="entry name" value="GDHRDH"/>
</dbReference>
<protein>
    <submittedName>
        <fullName evidence="4">Uncharacterized protein</fullName>
    </submittedName>
</protein>
<keyword evidence="2" id="KW-0560">Oxidoreductase</keyword>
<evidence type="ECO:0000313" key="4">
    <source>
        <dbReference type="EMBL" id="KAL1869636.1"/>
    </source>
</evidence>
<reference evidence="4 5" key="1">
    <citation type="journal article" date="2024" name="IMA Fungus">
        <title>IMA Genome - F19 : A genome assembly and annotation guide to empower mycologists, including annotated draft genome sequences of Ceratocystis pirilliformis, Diaporthe australafricana, Fusarium ophioides, Paecilomyces lecythidis, and Sporothrix stenoceras.</title>
        <authorList>
            <person name="Aylward J."/>
            <person name="Wilson A.M."/>
            <person name="Visagie C.M."/>
            <person name="Spraker J."/>
            <person name="Barnes I."/>
            <person name="Buitendag C."/>
            <person name="Ceriani C."/>
            <person name="Del Mar Angel L."/>
            <person name="du Plessis D."/>
            <person name="Fuchs T."/>
            <person name="Gasser K."/>
            <person name="Kramer D."/>
            <person name="Li W."/>
            <person name="Munsamy K."/>
            <person name="Piso A."/>
            <person name="Price J.L."/>
            <person name="Sonnekus B."/>
            <person name="Thomas C."/>
            <person name="van der Nest A."/>
            <person name="van Dijk A."/>
            <person name="van Heerden A."/>
            <person name="van Vuuren N."/>
            <person name="Yilmaz N."/>
            <person name="Duong T.A."/>
            <person name="van der Merwe N.A."/>
            <person name="Wingfield M.J."/>
            <person name="Wingfield B.D."/>
        </authorList>
    </citation>
    <scope>NUCLEOTIDE SEQUENCE [LARGE SCALE GENOMIC DNA]</scope>
    <source>
        <strain evidence="4 5">CMW 18300</strain>
    </source>
</reference>
<accession>A0ABR3X1Q8</accession>
<dbReference type="PANTHER" id="PTHR43669">
    <property type="entry name" value="5-KETO-D-GLUCONATE 5-REDUCTASE"/>
    <property type="match status" value="1"/>
</dbReference>
<keyword evidence="3" id="KW-0812">Transmembrane</keyword>
<dbReference type="Proteomes" id="UP001583177">
    <property type="component" value="Unassembled WGS sequence"/>
</dbReference>
<dbReference type="Pfam" id="PF00106">
    <property type="entry name" value="adh_short"/>
    <property type="match status" value="1"/>
</dbReference>
<keyword evidence="5" id="KW-1185">Reference proteome</keyword>
<organism evidence="4 5">
    <name type="scientific">Diaporthe australafricana</name>
    <dbReference type="NCBI Taxonomy" id="127596"/>
    <lineage>
        <taxon>Eukaryota</taxon>
        <taxon>Fungi</taxon>
        <taxon>Dikarya</taxon>
        <taxon>Ascomycota</taxon>
        <taxon>Pezizomycotina</taxon>
        <taxon>Sordariomycetes</taxon>
        <taxon>Sordariomycetidae</taxon>
        <taxon>Diaporthales</taxon>
        <taxon>Diaporthaceae</taxon>
        <taxon>Diaporthe</taxon>
    </lineage>
</organism>
<dbReference type="InterPro" id="IPR036291">
    <property type="entry name" value="NAD(P)-bd_dom_sf"/>
</dbReference>
<evidence type="ECO:0000256" key="1">
    <source>
        <dbReference type="ARBA" id="ARBA00006484"/>
    </source>
</evidence>
<evidence type="ECO:0000313" key="5">
    <source>
        <dbReference type="Proteomes" id="UP001583177"/>
    </source>
</evidence>
<dbReference type="EMBL" id="JAWRVE010000040">
    <property type="protein sequence ID" value="KAL1869636.1"/>
    <property type="molecule type" value="Genomic_DNA"/>
</dbReference>
<evidence type="ECO:0000256" key="3">
    <source>
        <dbReference type="SAM" id="Phobius"/>
    </source>
</evidence>
<gene>
    <name evidence="4" type="ORF">Daus18300_005491</name>
</gene>
<dbReference type="SUPFAM" id="SSF51735">
    <property type="entry name" value="NAD(P)-binding Rossmann-fold domains"/>
    <property type="match status" value="1"/>
</dbReference>
<dbReference type="Gene3D" id="3.40.50.720">
    <property type="entry name" value="NAD(P)-binding Rossmann-like Domain"/>
    <property type="match status" value="1"/>
</dbReference>
<sequence>MALLDLPPQRIKVRFVPEPLPPPDTFKRQTFLVTGGTSGLGLAAALHFAALGVDVIITSRTKSRGDAANETIHKAAPQSRVLVIELDMARTSSCVAFVAELKKVRQGKGGVDVAVLNAGMLSPHLVSSPEGWSVPRQSSRCSNYASNSNITYSM</sequence>
<keyword evidence="3" id="KW-0472">Membrane</keyword>
<proteinExistence type="inferred from homology"/>
<feature type="transmembrane region" description="Helical" evidence="3">
    <location>
        <begin position="31"/>
        <end position="57"/>
    </location>
</feature>